<dbReference type="PANTHER" id="PTHR30136:SF34">
    <property type="entry name" value="TRANSCRIPTIONAL REGULATOR"/>
    <property type="match status" value="1"/>
</dbReference>
<name>A0ABS5EGH2_9PROT</name>
<dbReference type="SUPFAM" id="SSF55781">
    <property type="entry name" value="GAF domain-like"/>
    <property type="match status" value="1"/>
</dbReference>
<dbReference type="SUPFAM" id="SSF46785">
    <property type="entry name" value="Winged helix' DNA-binding domain"/>
    <property type="match status" value="1"/>
</dbReference>
<reference evidence="8" key="1">
    <citation type="journal article" date="2021" name="Syst. Appl. Microbiol.">
        <title>Roseomonas hellenica sp. nov., isolated from roots of wild-growing Alkanna tinctoria.</title>
        <authorList>
            <person name="Rat A."/>
            <person name="Naranjo H.D."/>
            <person name="Lebbe L."/>
            <person name="Cnockaert M."/>
            <person name="Krigas N."/>
            <person name="Grigoriadou K."/>
            <person name="Maloupa E."/>
            <person name="Willems A."/>
        </authorList>
    </citation>
    <scope>NUCLEOTIDE SEQUENCE [LARGE SCALE GENOMIC DNA]</scope>
    <source>
        <strain evidence="8">LMG 31159</strain>
    </source>
</reference>
<evidence type="ECO:0000256" key="1">
    <source>
        <dbReference type="ARBA" id="ARBA00023015"/>
    </source>
</evidence>
<keyword evidence="1" id="KW-0805">Transcription regulation</keyword>
<feature type="region of interest" description="Disordered" evidence="4">
    <location>
        <begin position="22"/>
        <end position="52"/>
    </location>
</feature>
<dbReference type="PANTHER" id="PTHR30136">
    <property type="entry name" value="HELIX-TURN-HELIX TRANSCRIPTIONAL REGULATOR, ICLR FAMILY"/>
    <property type="match status" value="1"/>
</dbReference>
<proteinExistence type="predicted"/>
<keyword evidence="3" id="KW-0804">Transcription</keyword>
<gene>
    <name evidence="7" type="ORF">GXW78_10410</name>
</gene>
<keyword evidence="8" id="KW-1185">Reference proteome</keyword>
<feature type="domain" description="IclR-ED" evidence="6">
    <location>
        <begin position="120"/>
        <end position="301"/>
    </location>
</feature>
<dbReference type="InterPro" id="IPR029016">
    <property type="entry name" value="GAF-like_dom_sf"/>
</dbReference>
<evidence type="ECO:0000313" key="8">
    <source>
        <dbReference type="Proteomes" id="UP000698752"/>
    </source>
</evidence>
<dbReference type="Gene3D" id="3.30.450.40">
    <property type="match status" value="1"/>
</dbReference>
<evidence type="ECO:0000259" key="6">
    <source>
        <dbReference type="PROSITE" id="PS51078"/>
    </source>
</evidence>
<sequence>MPTLWACSYRIEVRYDRMNNGKLGHRATPGQRGIVGRTGEKEAGASGSAQEAGDPLHVEAIARAFRVLEVFSTGAQPRSLGELAAASGLPKSAVQRVVHTLVRLGYMEVRPRGGHAPGRKLLDRSFDYQRSEPMLERAIPVLIDLQRAIGERVDLALLDDLTMLYVWRLESRRETFRAGLGGRRIPAWCSSGGIAVLSRLPEKRVDDVLARSQLVAATPFTLTDPVRIRERIAETRRLGYALLSQELQIGIIALAAPIVQPDGGPMAAVHITARLADVDEETARRRLAPALMEAANAIGDA</sequence>
<dbReference type="InterPro" id="IPR036388">
    <property type="entry name" value="WH-like_DNA-bd_sf"/>
</dbReference>
<dbReference type="InterPro" id="IPR036390">
    <property type="entry name" value="WH_DNA-bd_sf"/>
</dbReference>
<protein>
    <submittedName>
        <fullName evidence="7">IclR family transcriptional regulator</fullName>
    </submittedName>
</protein>
<dbReference type="Proteomes" id="UP000698752">
    <property type="component" value="Unassembled WGS sequence"/>
</dbReference>
<dbReference type="EMBL" id="JAAEDI010000010">
    <property type="protein sequence ID" value="MBR0650075.1"/>
    <property type="molecule type" value="Genomic_DNA"/>
</dbReference>
<feature type="domain" description="HTH iclR-type" evidence="5">
    <location>
        <begin position="58"/>
        <end position="119"/>
    </location>
</feature>
<dbReference type="InterPro" id="IPR050707">
    <property type="entry name" value="HTH_MetabolicPath_Reg"/>
</dbReference>
<dbReference type="InterPro" id="IPR005471">
    <property type="entry name" value="Tscrpt_reg_IclR_N"/>
</dbReference>
<dbReference type="Pfam" id="PF09339">
    <property type="entry name" value="HTH_IclR"/>
    <property type="match status" value="1"/>
</dbReference>
<evidence type="ECO:0000259" key="5">
    <source>
        <dbReference type="PROSITE" id="PS51077"/>
    </source>
</evidence>
<evidence type="ECO:0000256" key="3">
    <source>
        <dbReference type="ARBA" id="ARBA00023163"/>
    </source>
</evidence>
<evidence type="ECO:0000256" key="4">
    <source>
        <dbReference type="SAM" id="MobiDB-lite"/>
    </source>
</evidence>
<evidence type="ECO:0000313" key="7">
    <source>
        <dbReference type="EMBL" id="MBR0650075.1"/>
    </source>
</evidence>
<accession>A0ABS5EGH2</accession>
<dbReference type="Gene3D" id="1.10.10.10">
    <property type="entry name" value="Winged helix-like DNA-binding domain superfamily/Winged helix DNA-binding domain"/>
    <property type="match status" value="1"/>
</dbReference>
<evidence type="ECO:0000256" key="2">
    <source>
        <dbReference type="ARBA" id="ARBA00023125"/>
    </source>
</evidence>
<dbReference type="PROSITE" id="PS51078">
    <property type="entry name" value="ICLR_ED"/>
    <property type="match status" value="1"/>
</dbReference>
<dbReference type="PROSITE" id="PS51077">
    <property type="entry name" value="HTH_ICLR"/>
    <property type="match status" value="1"/>
</dbReference>
<dbReference type="Pfam" id="PF01614">
    <property type="entry name" value="IclR_C"/>
    <property type="match status" value="1"/>
</dbReference>
<dbReference type="RefSeq" id="WP_211868525.1">
    <property type="nucleotide sequence ID" value="NZ_JAAEDI010000010.1"/>
</dbReference>
<dbReference type="InterPro" id="IPR014757">
    <property type="entry name" value="Tscrpt_reg_IclR_C"/>
</dbReference>
<keyword evidence="2" id="KW-0238">DNA-binding</keyword>
<organism evidence="7 8">
    <name type="scientific">Neoroseomonas terrae</name>
    <dbReference type="NCBI Taxonomy" id="424799"/>
    <lineage>
        <taxon>Bacteria</taxon>
        <taxon>Pseudomonadati</taxon>
        <taxon>Pseudomonadota</taxon>
        <taxon>Alphaproteobacteria</taxon>
        <taxon>Acetobacterales</taxon>
        <taxon>Acetobacteraceae</taxon>
        <taxon>Neoroseomonas</taxon>
    </lineage>
</organism>
<dbReference type="SMART" id="SM00346">
    <property type="entry name" value="HTH_ICLR"/>
    <property type="match status" value="1"/>
</dbReference>
<comment type="caution">
    <text evidence="7">The sequence shown here is derived from an EMBL/GenBank/DDBJ whole genome shotgun (WGS) entry which is preliminary data.</text>
</comment>